<accession>A0ABR5VX52</accession>
<keyword evidence="3" id="KW-1185">Reference proteome</keyword>
<dbReference type="EMBL" id="LOBP01000194">
    <property type="protein sequence ID" value="KYN81075.1"/>
    <property type="molecule type" value="Genomic_DNA"/>
</dbReference>
<evidence type="ECO:0000313" key="2">
    <source>
        <dbReference type="EMBL" id="KYN81075.1"/>
    </source>
</evidence>
<gene>
    <name evidence="2" type="ORF">ATY35_20060</name>
</gene>
<dbReference type="Proteomes" id="UP000075609">
    <property type="component" value="Unassembled WGS sequence"/>
</dbReference>
<name>A0ABR5VX52_9VIBR</name>
<reference evidence="2 3" key="1">
    <citation type="submission" date="2015-12" db="EMBL/GenBank/DDBJ databases">
        <authorList>
            <person name="Tarr C.L."/>
            <person name="Gladney L.M."/>
        </authorList>
    </citation>
    <scope>NUCLEOTIDE SEQUENCE [LARGE SCALE GENOMIC DNA]</scope>
    <source>
        <strain evidence="2 3">1048-83</strain>
    </source>
</reference>
<dbReference type="RefSeq" id="WP_061900829.1">
    <property type="nucleotide sequence ID" value="NZ_CAXYEW010000056.1"/>
</dbReference>
<evidence type="ECO:0000259" key="1">
    <source>
        <dbReference type="Pfam" id="PF20613"/>
    </source>
</evidence>
<proteinExistence type="predicted"/>
<sequence>MSDIVKILSFDKYIAPLEHTSDGRMAATHLASVKWIDNKAGRFYVKVYPKCHPRGLINEITGYLVAHATGIPQPKKVAVIQIPKEVIENNFKGDFECSGDYYWGWATEESGTTPNTYLKMEDMVAYNQCIELLKKWKSFPSMLAFDDWVANQDRNTGNITIKGYNDFYVIDHGNVPVSEKWTKDHLVVEGVYKNKLLDGLYQDNNYPLPLSASLVESSKNHPEAFRKAHQELTKWCDALLDEDCSSHLQHFLEARAHLSVSRIKDKTGLLVA</sequence>
<organism evidence="2 3">
    <name type="scientific">Vibrio cidicii</name>
    <dbReference type="NCBI Taxonomy" id="1763883"/>
    <lineage>
        <taxon>Bacteria</taxon>
        <taxon>Pseudomonadati</taxon>
        <taxon>Pseudomonadota</taxon>
        <taxon>Gammaproteobacteria</taxon>
        <taxon>Vibrionales</taxon>
        <taxon>Vibrionaceae</taxon>
        <taxon>Vibrio</taxon>
    </lineage>
</organism>
<feature type="domain" description="HipA-like kinase" evidence="1">
    <location>
        <begin position="42"/>
        <end position="194"/>
    </location>
</feature>
<protein>
    <recommendedName>
        <fullName evidence="1">HipA-like kinase domain-containing protein</fullName>
    </recommendedName>
</protein>
<comment type="caution">
    <text evidence="2">The sequence shown here is derived from an EMBL/GenBank/DDBJ whole genome shotgun (WGS) entry which is preliminary data.</text>
</comment>
<dbReference type="InterPro" id="IPR046748">
    <property type="entry name" value="HipA_2"/>
</dbReference>
<evidence type="ECO:0000313" key="3">
    <source>
        <dbReference type="Proteomes" id="UP000075609"/>
    </source>
</evidence>
<dbReference type="Pfam" id="PF20613">
    <property type="entry name" value="HipA_2"/>
    <property type="match status" value="1"/>
</dbReference>